<feature type="transmembrane region" description="Helical" evidence="5">
    <location>
        <begin position="32"/>
        <end position="54"/>
    </location>
</feature>
<sequence>MKALSKVLLSGLFQAVALGLLVFVPAGTVDYWQAWLFLAVFALSAWLPSLYLQVTNPDALQRRMRGGPVAEGRPVQKLVMAGLYLSLGAMCVVSGLDRRFGWSAMPPALCLVGAVLVAVGIGAVVLVITQNHYASTTVQVESGQNVVSTGLYGVVRHPMYTANTIMLVGIPLALGSYWALVFVIPGLLVLASRIRDEETLLAQELSGYRDYTQKVRYRLVPCVW</sequence>
<dbReference type="Pfam" id="PF04191">
    <property type="entry name" value="PEMT"/>
    <property type="match status" value="1"/>
</dbReference>
<gene>
    <name evidence="6" type="ORF">MPP7335_03993</name>
</gene>
<feature type="transmembrane region" description="Helical" evidence="5">
    <location>
        <begin position="108"/>
        <end position="128"/>
    </location>
</feature>
<dbReference type="Proteomes" id="UP000252008">
    <property type="component" value="Unassembled WGS sequence"/>
</dbReference>
<organism evidence="6 7">
    <name type="scientific">Mycolicibacterium parafortuitum</name>
    <name type="common">Mycobacterium parafortuitum</name>
    <dbReference type="NCBI Taxonomy" id="39692"/>
    <lineage>
        <taxon>Bacteria</taxon>
        <taxon>Bacillati</taxon>
        <taxon>Actinomycetota</taxon>
        <taxon>Actinomycetes</taxon>
        <taxon>Mycobacteriales</taxon>
        <taxon>Mycobacteriaceae</taxon>
        <taxon>Mycolicibacterium</taxon>
    </lineage>
</organism>
<dbReference type="InterPro" id="IPR007318">
    <property type="entry name" value="Phopholipid_MeTrfase"/>
</dbReference>
<evidence type="ECO:0008006" key="8">
    <source>
        <dbReference type="Google" id="ProtNLM"/>
    </source>
</evidence>
<dbReference type="STRING" id="39692.BST38_25030"/>
<feature type="transmembrane region" description="Helical" evidence="5">
    <location>
        <begin position="7"/>
        <end position="26"/>
    </location>
</feature>
<evidence type="ECO:0000256" key="1">
    <source>
        <dbReference type="ARBA" id="ARBA00004127"/>
    </source>
</evidence>
<dbReference type="AlphaFoldDB" id="A0A375YME7"/>
<evidence type="ECO:0000313" key="6">
    <source>
        <dbReference type="EMBL" id="SRX82233.1"/>
    </source>
</evidence>
<keyword evidence="7" id="KW-1185">Reference proteome</keyword>
<evidence type="ECO:0000256" key="2">
    <source>
        <dbReference type="ARBA" id="ARBA00022692"/>
    </source>
</evidence>
<evidence type="ECO:0000256" key="4">
    <source>
        <dbReference type="ARBA" id="ARBA00023136"/>
    </source>
</evidence>
<comment type="subcellular location">
    <subcellularLocation>
        <location evidence="1">Endomembrane system</location>
        <topology evidence="1">Multi-pass membrane protein</topology>
    </subcellularLocation>
</comment>
<proteinExistence type="predicted"/>
<dbReference type="GO" id="GO:0012505">
    <property type="term" value="C:endomembrane system"/>
    <property type="evidence" value="ECO:0007669"/>
    <property type="project" value="UniProtKB-SubCell"/>
</dbReference>
<accession>A0A375YME7</accession>
<dbReference type="PANTHER" id="PTHR43847">
    <property type="entry name" value="BLL3993 PROTEIN"/>
    <property type="match status" value="1"/>
</dbReference>
<keyword evidence="2 5" id="KW-0812">Transmembrane</keyword>
<protein>
    <recommendedName>
        <fullName evidence="8">Isoprenylcysteine carboxylmethyltransferase family protein</fullName>
    </recommendedName>
</protein>
<feature type="transmembrane region" description="Helical" evidence="5">
    <location>
        <begin position="165"/>
        <end position="191"/>
    </location>
</feature>
<keyword evidence="4 5" id="KW-0472">Membrane</keyword>
<dbReference type="EMBL" id="UEGS01000001">
    <property type="protein sequence ID" value="SRX82233.1"/>
    <property type="molecule type" value="Genomic_DNA"/>
</dbReference>
<dbReference type="RefSeq" id="WP_083146185.1">
    <property type="nucleotide sequence ID" value="NZ_MVID01000031.1"/>
</dbReference>
<keyword evidence="3 5" id="KW-1133">Transmembrane helix</keyword>
<dbReference type="Gene3D" id="1.20.120.1630">
    <property type="match status" value="1"/>
</dbReference>
<evidence type="ECO:0000256" key="5">
    <source>
        <dbReference type="SAM" id="Phobius"/>
    </source>
</evidence>
<evidence type="ECO:0000256" key="3">
    <source>
        <dbReference type="ARBA" id="ARBA00022989"/>
    </source>
</evidence>
<evidence type="ECO:0000313" key="7">
    <source>
        <dbReference type="Proteomes" id="UP000252008"/>
    </source>
</evidence>
<dbReference type="PANTHER" id="PTHR43847:SF1">
    <property type="entry name" value="BLL3993 PROTEIN"/>
    <property type="match status" value="1"/>
</dbReference>
<dbReference type="InterPro" id="IPR052527">
    <property type="entry name" value="Metal_cation-efflux_comp"/>
</dbReference>
<reference evidence="6 7" key="1">
    <citation type="submission" date="2018-05" db="EMBL/GenBank/DDBJ databases">
        <authorList>
            <consortium name="IHU Genomes"/>
        </authorList>
    </citation>
    <scope>NUCLEOTIDE SEQUENCE [LARGE SCALE GENOMIC DNA]</scope>
    <source>
        <strain evidence="6 7">P7335</strain>
    </source>
</reference>
<name>A0A375YME7_MYCPF</name>